<evidence type="ECO:0000313" key="2">
    <source>
        <dbReference type="EMBL" id="OOC64145.1"/>
    </source>
</evidence>
<dbReference type="KEGG" id="pib:BBD41_02960"/>
<protein>
    <submittedName>
        <fullName evidence="1">Uncharacterized protein</fullName>
    </submittedName>
</protein>
<keyword evidence="3" id="KW-1185">Reference proteome</keyword>
<reference evidence="2 3" key="2">
    <citation type="submission" date="2016-12" db="EMBL/GenBank/DDBJ databases">
        <title>Genome sequencing and description of Paenibacillus sp. nov. from high altitude lake in the Indian Trans- Himalayas.</title>
        <authorList>
            <person name="Kiran S."/>
            <person name="Swarnkar M.K."/>
            <person name="Rana A."/>
            <person name="Tewari R."/>
            <person name="Gulati A."/>
        </authorList>
    </citation>
    <scope>NUCLEOTIDE SEQUENCE [LARGE SCALE GENOMIC DNA]</scope>
    <source>
        <strain evidence="2 3">IHBB 9951</strain>
    </source>
</reference>
<dbReference type="AlphaFoldDB" id="A0A1B2E8V3"/>
<organism evidence="1">
    <name type="scientific">Paenibacillus ihbetae</name>
    <dbReference type="NCBI Taxonomy" id="1870820"/>
    <lineage>
        <taxon>Bacteria</taxon>
        <taxon>Bacillati</taxon>
        <taxon>Bacillota</taxon>
        <taxon>Bacilli</taxon>
        <taxon>Bacillales</taxon>
        <taxon>Paenibacillaceae</taxon>
        <taxon>Paenibacillus</taxon>
    </lineage>
</organism>
<dbReference type="SUPFAM" id="SSF52540">
    <property type="entry name" value="P-loop containing nucleoside triphosphate hydrolases"/>
    <property type="match status" value="1"/>
</dbReference>
<reference evidence="1" key="1">
    <citation type="submission" date="2016-08" db="EMBL/GenBank/DDBJ databases">
        <title>Complete Genome Seqeunce of Paenibacillus sp. nov. IHBB 9852 from high altitute lake of Indian trans-Himalayas.</title>
        <authorList>
            <person name="Kiran S."/>
            <person name="Swarnkar M.K."/>
            <person name="Rana A."/>
            <person name="Tewari R."/>
            <person name="Gulati A."/>
        </authorList>
    </citation>
    <scope>NUCLEOTIDE SEQUENCE [LARGE SCALE GENOMIC DNA]</scope>
    <source>
        <strain evidence="1">IHBB 9852</strain>
    </source>
</reference>
<name>A0A1B2E8V3_9BACL</name>
<dbReference type="EMBL" id="MRVI01000001">
    <property type="protein sequence ID" value="OOC64145.1"/>
    <property type="molecule type" value="Genomic_DNA"/>
</dbReference>
<gene>
    <name evidence="2" type="ORF">BBD40_03410</name>
    <name evidence="1" type="ORF">BBD41_02960</name>
</gene>
<dbReference type="Gene3D" id="3.40.50.300">
    <property type="entry name" value="P-loop containing nucleotide triphosphate hydrolases"/>
    <property type="match status" value="1"/>
</dbReference>
<dbReference type="GeneID" id="48307180"/>
<dbReference type="RefSeq" id="WP_077565575.1">
    <property type="nucleotide sequence ID" value="NZ_CP016809.1"/>
</dbReference>
<accession>A0A1B2E8V3</accession>
<dbReference type="InterPro" id="IPR027417">
    <property type="entry name" value="P-loop_NTPase"/>
</dbReference>
<dbReference type="OrthoDB" id="2610621at2"/>
<dbReference type="EMBL" id="CP016809">
    <property type="protein sequence ID" value="ANY76406.1"/>
    <property type="molecule type" value="Genomic_DNA"/>
</dbReference>
<evidence type="ECO:0000313" key="3">
    <source>
        <dbReference type="Proteomes" id="UP000189059"/>
    </source>
</evidence>
<sequence length="235" mass="27493">MKKWIFTGICDKSDLLLYMCKILAHGDKRVLLVDAALDAKYRYCIGHQQPQLPVTEFAGFDVAGGFDTLSGLKLHLLNEDEKDYDYILMDVERTDFLQHRDWMDADACIWVSGFDVTSLKRSAALLEELREQWLNLASPSFHRVYLNVIEDMTDEAYIEGYLNTVGMAWQGQPIKMPWDELFFGLKIQNEHAGRLVLKPLSRHYKRALIELILQLSEWDRRHVRRAMRDAERRRA</sequence>
<evidence type="ECO:0000313" key="1">
    <source>
        <dbReference type="EMBL" id="ANY76406.1"/>
    </source>
</evidence>
<dbReference type="Proteomes" id="UP000189059">
    <property type="component" value="Unassembled WGS sequence"/>
</dbReference>
<proteinExistence type="predicted"/>